<dbReference type="SUPFAM" id="SSF53335">
    <property type="entry name" value="S-adenosyl-L-methionine-dependent methyltransferases"/>
    <property type="match status" value="1"/>
</dbReference>
<protein>
    <recommendedName>
        <fullName evidence="3">Methyltransferase FkbM domain-containing protein</fullName>
    </recommendedName>
</protein>
<evidence type="ECO:0000313" key="1">
    <source>
        <dbReference type="EMBL" id="HJA78141.1"/>
    </source>
</evidence>
<comment type="caution">
    <text evidence="1">The sequence shown here is derived from an EMBL/GenBank/DDBJ whole genome shotgun (WGS) entry which is preliminary data.</text>
</comment>
<gene>
    <name evidence="1" type="ORF">H9784_01015</name>
</gene>
<dbReference type="Proteomes" id="UP000823821">
    <property type="component" value="Unassembled WGS sequence"/>
</dbReference>
<reference evidence="1" key="1">
    <citation type="journal article" date="2021" name="PeerJ">
        <title>Extensive microbial diversity within the chicken gut microbiome revealed by metagenomics and culture.</title>
        <authorList>
            <person name="Gilroy R."/>
            <person name="Ravi A."/>
            <person name="Getino M."/>
            <person name="Pursley I."/>
            <person name="Horton D.L."/>
            <person name="Alikhan N.F."/>
            <person name="Baker D."/>
            <person name="Gharbi K."/>
            <person name="Hall N."/>
            <person name="Watson M."/>
            <person name="Adriaenssens E.M."/>
            <person name="Foster-Nyarko E."/>
            <person name="Jarju S."/>
            <person name="Secka A."/>
            <person name="Antonio M."/>
            <person name="Oren A."/>
            <person name="Chaudhuri R.R."/>
            <person name="La Ragione R."/>
            <person name="Hildebrand F."/>
            <person name="Pallen M.J."/>
        </authorList>
    </citation>
    <scope>NUCLEOTIDE SEQUENCE</scope>
    <source>
        <strain evidence="1">5032</strain>
    </source>
</reference>
<accession>A0A9D2HJK0</accession>
<proteinExistence type="predicted"/>
<dbReference type="EMBL" id="DWZD01000007">
    <property type="protein sequence ID" value="HJA78141.1"/>
    <property type="molecule type" value="Genomic_DNA"/>
</dbReference>
<name>A0A9D2HJK0_9BACT</name>
<organism evidence="1 2">
    <name type="scientific">Candidatus Desulfovibrio intestinavium</name>
    <dbReference type="NCBI Taxonomy" id="2838534"/>
    <lineage>
        <taxon>Bacteria</taxon>
        <taxon>Pseudomonadati</taxon>
        <taxon>Thermodesulfobacteriota</taxon>
        <taxon>Desulfovibrionia</taxon>
        <taxon>Desulfovibrionales</taxon>
        <taxon>Desulfovibrionaceae</taxon>
        <taxon>Desulfovibrio</taxon>
    </lineage>
</organism>
<evidence type="ECO:0000313" key="2">
    <source>
        <dbReference type="Proteomes" id="UP000823821"/>
    </source>
</evidence>
<sequence length="299" mass="33916">MYKIKELAKKIRNLFRVYDVVSAKSTKPGMEQISQISVMNQYKLMSVLLPADKLPSMCDAGFKVYSQFDEDGILLYIFSIIGFTNRRIVEIGAGDGKECNSANLIINHACHGLLLDGDPDNIRQAIDFFAKNASTWLMPPVCKHAWITKDNINTLIDENGFSGDVDLLSIDIDGNDYWIWKSIGVLRPRVMICETHNICPDGAAITIPYKEDFCYTSSDNYHEEFRSVSPLAMIKLSREKGYRLIGSHKYGFNLIFMRNDVGKEFFPEVDLGSISNNPYTVEAKKTRWDAVKNAPWVEV</sequence>
<reference evidence="1" key="2">
    <citation type="submission" date="2021-04" db="EMBL/GenBank/DDBJ databases">
        <authorList>
            <person name="Gilroy R."/>
        </authorList>
    </citation>
    <scope>NUCLEOTIDE SEQUENCE</scope>
    <source>
        <strain evidence="1">5032</strain>
    </source>
</reference>
<dbReference type="AlphaFoldDB" id="A0A9D2HJK0"/>
<evidence type="ECO:0008006" key="3">
    <source>
        <dbReference type="Google" id="ProtNLM"/>
    </source>
</evidence>
<dbReference type="InterPro" id="IPR029063">
    <property type="entry name" value="SAM-dependent_MTases_sf"/>
</dbReference>